<comment type="caution">
    <text evidence="2">The sequence shown here is derived from an EMBL/GenBank/DDBJ whole genome shotgun (WGS) entry which is preliminary data.</text>
</comment>
<protein>
    <submittedName>
        <fullName evidence="2">Glycosyltransferase</fullName>
    </submittedName>
</protein>
<gene>
    <name evidence="2" type="ORF">BSZ19_14000</name>
</gene>
<dbReference type="EMBL" id="NAFL01000237">
    <property type="protein sequence ID" value="OSJ33901.1"/>
    <property type="molecule type" value="Genomic_DNA"/>
</dbReference>
<accession>A0A1Y2JR22</accession>
<dbReference type="RefSeq" id="WP_085400110.1">
    <property type="nucleotide sequence ID" value="NZ_NAFL01000237.1"/>
</dbReference>
<dbReference type="SUPFAM" id="SSF53756">
    <property type="entry name" value="UDP-Glycosyltransferase/glycogen phosphorylase"/>
    <property type="match status" value="1"/>
</dbReference>
<keyword evidence="2" id="KW-0808">Transferase</keyword>
<dbReference type="Gene3D" id="3.40.50.2000">
    <property type="entry name" value="Glycogen Phosphorylase B"/>
    <property type="match status" value="2"/>
</dbReference>
<dbReference type="InterPro" id="IPR055259">
    <property type="entry name" value="YkvP/CgeB_Glyco_trans-like"/>
</dbReference>
<name>A0A1Y2JR22_BRAJP</name>
<dbReference type="Pfam" id="PF13524">
    <property type="entry name" value="Glyco_trans_1_2"/>
    <property type="match status" value="1"/>
</dbReference>
<evidence type="ECO:0000313" key="2">
    <source>
        <dbReference type="EMBL" id="OSJ33901.1"/>
    </source>
</evidence>
<organism evidence="2 3">
    <name type="scientific">Bradyrhizobium japonicum</name>
    <dbReference type="NCBI Taxonomy" id="375"/>
    <lineage>
        <taxon>Bacteria</taxon>
        <taxon>Pseudomonadati</taxon>
        <taxon>Pseudomonadota</taxon>
        <taxon>Alphaproteobacteria</taxon>
        <taxon>Hyphomicrobiales</taxon>
        <taxon>Nitrobacteraceae</taxon>
        <taxon>Bradyrhizobium</taxon>
    </lineage>
</organism>
<dbReference type="Proteomes" id="UP000193335">
    <property type="component" value="Unassembled WGS sequence"/>
</dbReference>
<reference evidence="2 3" key="1">
    <citation type="submission" date="2017-03" db="EMBL/GenBank/DDBJ databases">
        <title>Whole genome sequences of fourteen strains of Bradyrhizobium canariense and one strain of Bradyrhizobium japonicum isolated from Lupinus (Papilionoideae: Genisteae) species in Algeria.</title>
        <authorList>
            <person name="Crovadore J."/>
            <person name="Chekireb D."/>
            <person name="Brachmann A."/>
            <person name="Chablais R."/>
            <person name="Cochard B."/>
            <person name="Lefort F."/>
        </authorList>
    </citation>
    <scope>NUCLEOTIDE SEQUENCE [LARGE SCALE GENOMIC DNA]</scope>
    <source>
        <strain evidence="2 3">UBMA197</strain>
    </source>
</reference>
<feature type="domain" description="Spore protein YkvP/CgeB glycosyl transferase-like" evidence="1">
    <location>
        <begin position="201"/>
        <end position="348"/>
    </location>
</feature>
<evidence type="ECO:0000313" key="3">
    <source>
        <dbReference type="Proteomes" id="UP000193335"/>
    </source>
</evidence>
<dbReference type="GO" id="GO:0016740">
    <property type="term" value="F:transferase activity"/>
    <property type="evidence" value="ECO:0007669"/>
    <property type="project" value="UniProtKB-KW"/>
</dbReference>
<sequence length="366" mass="40840">MKIVIFGLTISSSWGNGHATLWRGLCKHLVRLGHTIVFFERDLPYYAGARDVRELPGGELKLFSDWESVRPVAKQDLRDADVAIVTSYCPDAIAATDLILLEGRALPVFYDLDTPVTLSKIVAGETVAYIGPRGLADFDLVLSFTGGPQISDEFRSRLGVRHIEPLYGHVDTDVHRPVPPQLHYRADLSYLGTYSDDRQRTLEALFVAPARVRHDLRFLIGGAQYPDDFPWSPNIYFVRHLPPSEHAAFFASARLTLNVTRRAMAEMGWCPSGRLFEAAACGVPLLSDSWVGIETFFSPGEEILLATDQDDTLAALALPDAELQRIARRGRERTMDQHTSDKRANELVALLERAASGMRHRQTEEA</sequence>
<proteinExistence type="predicted"/>
<dbReference type="AlphaFoldDB" id="A0A1Y2JR22"/>
<evidence type="ECO:0000259" key="1">
    <source>
        <dbReference type="Pfam" id="PF13524"/>
    </source>
</evidence>